<dbReference type="InterPro" id="IPR011051">
    <property type="entry name" value="RmlC_Cupin_sf"/>
</dbReference>
<dbReference type="InterPro" id="IPR014710">
    <property type="entry name" value="RmlC-like_jellyroll"/>
</dbReference>
<organism evidence="2 3">
    <name type="scientific">Amycolatopsis ultiminotia</name>
    <dbReference type="NCBI Taxonomy" id="543629"/>
    <lineage>
        <taxon>Bacteria</taxon>
        <taxon>Bacillati</taxon>
        <taxon>Actinomycetota</taxon>
        <taxon>Actinomycetes</taxon>
        <taxon>Pseudonocardiales</taxon>
        <taxon>Pseudonocardiaceae</taxon>
        <taxon>Amycolatopsis</taxon>
    </lineage>
</organism>
<dbReference type="EMBL" id="BAAAZN010000015">
    <property type="protein sequence ID" value="GAA3569472.1"/>
    <property type="molecule type" value="Genomic_DNA"/>
</dbReference>
<gene>
    <name evidence="2" type="ORF">GCM10022222_62070</name>
</gene>
<comment type="caution">
    <text evidence="2">The sequence shown here is derived from an EMBL/GenBank/DDBJ whole genome shotgun (WGS) entry which is preliminary data.</text>
</comment>
<reference evidence="3" key="1">
    <citation type="journal article" date="2019" name="Int. J. Syst. Evol. Microbiol.">
        <title>The Global Catalogue of Microorganisms (GCM) 10K type strain sequencing project: providing services to taxonomists for standard genome sequencing and annotation.</title>
        <authorList>
            <consortium name="The Broad Institute Genomics Platform"/>
            <consortium name="The Broad Institute Genome Sequencing Center for Infectious Disease"/>
            <person name="Wu L."/>
            <person name="Ma J."/>
        </authorList>
    </citation>
    <scope>NUCLEOTIDE SEQUENCE [LARGE SCALE GENOMIC DNA]</scope>
    <source>
        <strain evidence="3">JCM 16898</strain>
    </source>
</reference>
<name>A0ABP6XMA1_9PSEU</name>
<feature type="domain" description="Cupin type-2" evidence="1">
    <location>
        <begin position="44"/>
        <end position="111"/>
    </location>
</feature>
<evidence type="ECO:0000313" key="2">
    <source>
        <dbReference type="EMBL" id="GAA3569472.1"/>
    </source>
</evidence>
<protein>
    <submittedName>
        <fullName evidence="2">Cupin domain-containing protein</fullName>
    </submittedName>
</protein>
<evidence type="ECO:0000313" key="3">
    <source>
        <dbReference type="Proteomes" id="UP001500689"/>
    </source>
</evidence>
<accession>A0ABP6XMA1</accession>
<dbReference type="InterPro" id="IPR013096">
    <property type="entry name" value="Cupin_2"/>
</dbReference>
<keyword evidence="3" id="KW-1185">Reference proteome</keyword>
<dbReference type="PANTHER" id="PTHR36440:SF1">
    <property type="entry name" value="PUTATIVE (AFU_ORTHOLOGUE AFUA_8G07350)-RELATED"/>
    <property type="match status" value="1"/>
</dbReference>
<dbReference type="RefSeq" id="WP_344866149.1">
    <property type="nucleotide sequence ID" value="NZ_BAAAZN010000015.1"/>
</dbReference>
<dbReference type="InterPro" id="IPR053146">
    <property type="entry name" value="QDO-like"/>
</dbReference>
<proteinExistence type="predicted"/>
<dbReference type="PANTHER" id="PTHR36440">
    <property type="entry name" value="PUTATIVE (AFU_ORTHOLOGUE AFUA_8G07350)-RELATED"/>
    <property type="match status" value="1"/>
</dbReference>
<dbReference type="Proteomes" id="UP001500689">
    <property type="component" value="Unassembled WGS sequence"/>
</dbReference>
<dbReference type="Pfam" id="PF07883">
    <property type="entry name" value="Cupin_2"/>
    <property type="match status" value="1"/>
</dbReference>
<sequence length="187" mass="20605">MDTTNDRALLVRHQEAERLDTMGVTLYADHGTTGGALSANRTYLAAGTDGPPPHFHTTSAEAFYLLGGTLRVLAGTDVHILTEGDFLLVPPYLPHAWAAPADAPADVLVLFTPGLERFDYFRLGDRIRRGEAHPAEILDAQERFDNHFVDSPVWRQVQNADFRAPLDSAAHRADFLASTVFQARQPD</sequence>
<dbReference type="Gene3D" id="2.60.120.10">
    <property type="entry name" value="Jelly Rolls"/>
    <property type="match status" value="1"/>
</dbReference>
<dbReference type="SUPFAM" id="SSF51182">
    <property type="entry name" value="RmlC-like cupins"/>
    <property type="match status" value="1"/>
</dbReference>
<evidence type="ECO:0000259" key="1">
    <source>
        <dbReference type="Pfam" id="PF07883"/>
    </source>
</evidence>